<gene>
    <name evidence="15" type="ORF">AYBTSS11_LOCUS14074</name>
</gene>
<dbReference type="EMBL" id="OY731401">
    <property type="protein sequence ID" value="CAJ1950099.1"/>
    <property type="molecule type" value="Genomic_DNA"/>
</dbReference>
<keyword evidence="6" id="KW-0808">Transferase</keyword>
<evidence type="ECO:0000313" key="15">
    <source>
        <dbReference type="EMBL" id="CAJ1950099.1"/>
    </source>
</evidence>
<keyword evidence="8" id="KW-0418">Kinase</keyword>
<reference evidence="15" key="1">
    <citation type="submission" date="2023-10" db="EMBL/GenBank/DDBJ databases">
        <authorList>
            <person name="Domelevo Entfellner J.-B."/>
        </authorList>
    </citation>
    <scope>NUCLEOTIDE SEQUENCE</scope>
</reference>
<dbReference type="GO" id="GO:0005524">
    <property type="term" value="F:ATP binding"/>
    <property type="evidence" value="ECO:0007669"/>
    <property type="project" value="UniProtKB-UniRule"/>
</dbReference>
<sequence length="464" mass="51591">MGSIGGVKGGSMSAGSSNGERKTKGVVGQGSTEEGSTFWQKLRFFLGCMVFSSKGEGSSSDKNKQGRNVRKGGVKKKRSKRSSSPNESQEFIATSSHLRRFTFHDIQLATKNFDSRNFLGRGGFGTVFKGWVDDATGTSIPVAVKTLNPNGLQGHKQWLAEIKYLGELHHPNLVRLVGYCIEDDKRVLAYEFMSRGSLEKYLFQRGHWTMQLPWSMRMKIAMDAANGLAFLHQEASPAVIFRDFKTSNILLDKDFNAKLSDFGLAKDAPVGHKKHVSTEVMGTEGYIAPEYVMTGHLTSKSDVYSFGMVLLEMLTGRRAVDQVRPAKEKNLVDWLRPRIRNKENFRYVMDPRFRGQYPMRQAYRAMKLAIHCLRHDPKARPLMSEVVCELQSLLADDDVDMFSAPSTSVSPPSIPTTSLGRIHVGPSNHGGANKYGLRSPAPNIPLRFQASPLGQNNPLTLLQS</sequence>
<dbReference type="Gramene" id="rna-AYBTSS11_LOCUS14074">
    <property type="protein sequence ID" value="CAJ1950099.1"/>
    <property type="gene ID" value="gene-AYBTSS11_LOCUS14074"/>
</dbReference>
<keyword evidence="5" id="KW-0723">Serine/threonine-protein kinase</keyword>
<evidence type="ECO:0000313" key="16">
    <source>
        <dbReference type="Proteomes" id="UP001189624"/>
    </source>
</evidence>
<keyword evidence="16" id="KW-1185">Reference proteome</keyword>
<protein>
    <recommendedName>
        <fullName evidence="3">non-specific serine/threonine protein kinase</fullName>
        <ecNumber evidence="3">2.7.11.1</ecNumber>
    </recommendedName>
</protein>
<dbReference type="GO" id="GO:0005886">
    <property type="term" value="C:plasma membrane"/>
    <property type="evidence" value="ECO:0007669"/>
    <property type="project" value="UniProtKB-SubCell"/>
</dbReference>
<evidence type="ECO:0000256" key="3">
    <source>
        <dbReference type="ARBA" id="ARBA00012513"/>
    </source>
</evidence>
<dbReference type="PANTHER" id="PTHR45621">
    <property type="entry name" value="OS01G0588500 PROTEIN-RELATED"/>
    <property type="match status" value="1"/>
</dbReference>
<dbReference type="FunFam" id="3.30.200.20:FF:000228">
    <property type="entry name" value="Serine/threonine-protein kinase BIK1"/>
    <property type="match status" value="1"/>
</dbReference>
<comment type="function">
    <text evidence="11">May be involved in plant defense signaling.</text>
</comment>
<evidence type="ECO:0000256" key="7">
    <source>
        <dbReference type="ARBA" id="ARBA00022741"/>
    </source>
</evidence>
<dbReference type="CDD" id="cd14066">
    <property type="entry name" value="STKc_IRAK"/>
    <property type="match status" value="1"/>
</dbReference>
<evidence type="ECO:0000259" key="14">
    <source>
        <dbReference type="PROSITE" id="PS50011"/>
    </source>
</evidence>
<dbReference type="InterPro" id="IPR050823">
    <property type="entry name" value="Plant_Ser_Thr_Prot_Kinase"/>
</dbReference>
<keyword evidence="10" id="KW-0472">Membrane</keyword>
<accession>A0AA86SED3</accession>
<evidence type="ECO:0000256" key="5">
    <source>
        <dbReference type="ARBA" id="ARBA00022527"/>
    </source>
</evidence>
<organism evidence="15 16">
    <name type="scientific">Sphenostylis stenocarpa</name>
    <dbReference type="NCBI Taxonomy" id="92480"/>
    <lineage>
        <taxon>Eukaryota</taxon>
        <taxon>Viridiplantae</taxon>
        <taxon>Streptophyta</taxon>
        <taxon>Embryophyta</taxon>
        <taxon>Tracheophyta</taxon>
        <taxon>Spermatophyta</taxon>
        <taxon>Magnoliopsida</taxon>
        <taxon>eudicotyledons</taxon>
        <taxon>Gunneridae</taxon>
        <taxon>Pentapetalae</taxon>
        <taxon>rosids</taxon>
        <taxon>fabids</taxon>
        <taxon>Fabales</taxon>
        <taxon>Fabaceae</taxon>
        <taxon>Papilionoideae</taxon>
        <taxon>50 kb inversion clade</taxon>
        <taxon>NPAAA clade</taxon>
        <taxon>indigoferoid/millettioid clade</taxon>
        <taxon>Phaseoleae</taxon>
        <taxon>Sphenostylis</taxon>
    </lineage>
</organism>
<dbReference type="Proteomes" id="UP001189624">
    <property type="component" value="Chromosome 4"/>
</dbReference>
<keyword evidence="9 12" id="KW-0067">ATP-binding</keyword>
<dbReference type="InterPro" id="IPR000719">
    <property type="entry name" value="Prot_kinase_dom"/>
</dbReference>
<comment type="subcellular location">
    <subcellularLocation>
        <location evidence="1">Cell membrane</location>
    </subcellularLocation>
</comment>
<dbReference type="InterPro" id="IPR011009">
    <property type="entry name" value="Kinase-like_dom_sf"/>
</dbReference>
<evidence type="ECO:0000256" key="2">
    <source>
        <dbReference type="ARBA" id="ARBA00008684"/>
    </source>
</evidence>
<comment type="similarity">
    <text evidence="2">Belongs to the protein kinase superfamily. Ser/Thr protein kinase family.</text>
</comment>
<dbReference type="GO" id="GO:0004674">
    <property type="term" value="F:protein serine/threonine kinase activity"/>
    <property type="evidence" value="ECO:0007669"/>
    <property type="project" value="UniProtKB-KW"/>
</dbReference>
<feature type="region of interest" description="Disordered" evidence="13">
    <location>
        <begin position="1"/>
        <end position="34"/>
    </location>
</feature>
<dbReference type="InterPro" id="IPR001245">
    <property type="entry name" value="Ser-Thr/Tyr_kinase_cat_dom"/>
</dbReference>
<keyword evidence="7 12" id="KW-0547">Nucleotide-binding</keyword>
<dbReference type="AlphaFoldDB" id="A0AA86SED3"/>
<dbReference type="InterPro" id="IPR017441">
    <property type="entry name" value="Protein_kinase_ATP_BS"/>
</dbReference>
<name>A0AA86SED3_9FABA</name>
<dbReference type="FunFam" id="1.10.510.10:FF:000032">
    <property type="entry name" value="Serine/threonine-protein kinase PBS1"/>
    <property type="match status" value="1"/>
</dbReference>
<dbReference type="Gene3D" id="3.30.200.20">
    <property type="entry name" value="Phosphorylase Kinase, domain 1"/>
    <property type="match status" value="1"/>
</dbReference>
<evidence type="ECO:0000256" key="13">
    <source>
        <dbReference type="SAM" id="MobiDB-lite"/>
    </source>
</evidence>
<dbReference type="Gene3D" id="1.10.510.10">
    <property type="entry name" value="Transferase(Phosphotransferase) domain 1"/>
    <property type="match status" value="1"/>
</dbReference>
<feature type="domain" description="Protein kinase" evidence="14">
    <location>
        <begin position="113"/>
        <end position="394"/>
    </location>
</feature>
<evidence type="ECO:0000256" key="10">
    <source>
        <dbReference type="ARBA" id="ARBA00023136"/>
    </source>
</evidence>
<dbReference type="EC" id="2.7.11.1" evidence="3"/>
<keyword evidence="4" id="KW-1003">Cell membrane</keyword>
<dbReference type="SUPFAM" id="SSF56112">
    <property type="entry name" value="Protein kinase-like (PK-like)"/>
    <property type="match status" value="1"/>
</dbReference>
<feature type="region of interest" description="Disordered" evidence="13">
    <location>
        <begin position="54"/>
        <end position="91"/>
    </location>
</feature>
<evidence type="ECO:0000256" key="8">
    <source>
        <dbReference type="ARBA" id="ARBA00022777"/>
    </source>
</evidence>
<evidence type="ECO:0000256" key="12">
    <source>
        <dbReference type="PROSITE-ProRule" id="PRU10141"/>
    </source>
</evidence>
<feature type="compositionally biased region" description="Basic residues" evidence="13">
    <location>
        <begin position="65"/>
        <end position="81"/>
    </location>
</feature>
<evidence type="ECO:0000256" key="4">
    <source>
        <dbReference type="ARBA" id="ARBA00022475"/>
    </source>
</evidence>
<evidence type="ECO:0000256" key="6">
    <source>
        <dbReference type="ARBA" id="ARBA00022679"/>
    </source>
</evidence>
<dbReference type="Pfam" id="PF07714">
    <property type="entry name" value="PK_Tyr_Ser-Thr"/>
    <property type="match status" value="1"/>
</dbReference>
<feature type="binding site" evidence="12">
    <location>
        <position position="145"/>
    </location>
    <ligand>
        <name>ATP</name>
        <dbReference type="ChEBI" id="CHEBI:30616"/>
    </ligand>
</feature>
<proteinExistence type="inferred from homology"/>
<dbReference type="PROSITE" id="PS50011">
    <property type="entry name" value="PROTEIN_KINASE_DOM"/>
    <property type="match status" value="1"/>
</dbReference>
<evidence type="ECO:0000256" key="11">
    <source>
        <dbReference type="ARBA" id="ARBA00054261"/>
    </source>
</evidence>
<evidence type="ECO:0000256" key="1">
    <source>
        <dbReference type="ARBA" id="ARBA00004236"/>
    </source>
</evidence>
<evidence type="ECO:0000256" key="9">
    <source>
        <dbReference type="ARBA" id="ARBA00022840"/>
    </source>
</evidence>
<dbReference type="PROSITE" id="PS00107">
    <property type="entry name" value="PROTEIN_KINASE_ATP"/>
    <property type="match status" value="1"/>
</dbReference>